<dbReference type="PANTHER" id="PTHR21445">
    <property type="entry name" value="ENDONUCLEASE IV ENDODEOXYRIBONUCLEASE IV"/>
    <property type="match status" value="1"/>
</dbReference>
<feature type="binding site" evidence="7">
    <location>
        <position position="181"/>
    </location>
    <ligand>
        <name>Zn(2+)</name>
        <dbReference type="ChEBI" id="CHEBI:29105"/>
        <label>2</label>
    </ligand>
</feature>
<feature type="binding site" evidence="7">
    <location>
        <position position="228"/>
    </location>
    <ligand>
        <name>Zn(2+)</name>
        <dbReference type="ChEBI" id="CHEBI:29105"/>
        <label>3</label>
    </ligand>
</feature>
<keyword evidence="5 7" id="KW-0862">Zinc</keyword>
<dbReference type="Proteomes" id="UP000005254">
    <property type="component" value="Chromosome"/>
</dbReference>
<feature type="binding site" evidence="7">
    <location>
        <position position="215"/>
    </location>
    <ligand>
        <name>Zn(2+)</name>
        <dbReference type="ChEBI" id="CHEBI:29105"/>
        <label>2</label>
    </ligand>
</feature>
<dbReference type="GO" id="GO:0008270">
    <property type="term" value="F:zinc ion binding"/>
    <property type="evidence" value="ECO:0007669"/>
    <property type="project" value="UniProtKB-UniRule"/>
</dbReference>
<dbReference type="SUPFAM" id="SSF51658">
    <property type="entry name" value="Xylose isomerase-like"/>
    <property type="match status" value="1"/>
</dbReference>
<dbReference type="HAMAP" id="MF_00152">
    <property type="entry name" value="Nfo"/>
    <property type="match status" value="1"/>
</dbReference>
<name>A0ABC7ZIS2_MYCGT</name>
<evidence type="ECO:0000256" key="4">
    <source>
        <dbReference type="ARBA" id="ARBA00022801"/>
    </source>
</evidence>
<dbReference type="EC" id="3.1.21.2" evidence="7"/>
<dbReference type="InterPro" id="IPR036237">
    <property type="entry name" value="Xyl_isomerase-like_sf"/>
</dbReference>
<dbReference type="InterPro" id="IPR018246">
    <property type="entry name" value="AP_endonuc_F2_Zn_BS"/>
</dbReference>
<dbReference type="EMBL" id="CP003772">
    <property type="protein sequence ID" value="AFQ04057.1"/>
    <property type="molecule type" value="Genomic_DNA"/>
</dbReference>
<comment type="similarity">
    <text evidence="1 7">Belongs to the AP endonuclease 2 family.</text>
</comment>
<organism evidence="9 10">
    <name type="scientific">Mycoplasmoides genitalium M6320</name>
    <dbReference type="NCBI Taxonomy" id="662945"/>
    <lineage>
        <taxon>Bacteria</taxon>
        <taxon>Bacillati</taxon>
        <taxon>Mycoplasmatota</taxon>
        <taxon>Mycoplasmoidales</taxon>
        <taxon>Mycoplasmoidaceae</taxon>
        <taxon>Mycoplasmoides</taxon>
    </lineage>
</organism>
<dbReference type="PROSITE" id="PS51432">
    <property type="entry name" value="AP_NUCLEASE_F2_4"/>
    <property type="match status" value="1"/>
</dbReference>
<feature type="binding site" evidence="7">
    <location>
        <position position="72"/>
    </location>
    <ligand>
        <name>Zn(2+)</name>
        <dbReference type="ChEBI" id="CHEBI:29105"/>
        <label>1</label>
    </ligand>
</feature>
<accession>A0ABC7ZIS2</accession>
<keyword evidence="2 7" id="KW-0479">Metal-binding</keyword>
<evidence type="ECO:0000256" key="2">
    <source>
        <dbReference type="ARBA" id="ARBA00022723"/>
    </source>
</evidence>
<evidence type="ECO:0000256" key="6">
    <source>
        <dbReference type="ARBA" id="ARBA00023204"/>
    </source>
</evidence>
<dbReference type="KEGG" id="mgx:CM1_01400"/>
<keyword evidence="7 9" id="KW-0255">Endonuclease</keyword>
<keyword evidence="7" id="KW-0540">Nuclease</keyword>
<evidence type="ECO:0000259" key="8">
    <source>
        <dbReference type="Pfam" id="PF01261"/>
    </source>
</evidence>
<dbReference type="GeneID" id="99647091"/>
<sequence>MPKLLGSFISFKAPNYFVQSAQDAIAIDATALMVFLGPPHSAYRVPFNKMQFSLGYELLKTKNINSNGLVVHAPYIINCASKDPLKQQNAISVLTNEIQLCNLAGAHYLVLHPGSAVAQTTNEALDNLVKVLNQVINKTKTTVICLETMAGKGNEIGRDLTELKYVIDRIVDKDRIGVCLDTCHFHDSGIDFSDLTGVFNTITTKLGFEFLKVIHLNESKNNCGSKKDRHANINAGMIGFENLMKFISHPQIKDLPIILETPSTSLNYPTIYREEISQIRSWFKTYQPDAN</sequence>
<comment type="function">
    <text evidence="7">Endonuclease IV plays a role in DNA repair. It cleaves phosphodiester bonds at apurinic or apyrimidinic (AP) sites, generating a 3'-hydroxyl group and a 5'-terminal sugar phosphate.</text>
</comment>
<dbReference type="AlphaFoldDB" id="A0ABC7ZIS2"/>
<evidence type="ECO:0000256" key="5">
    <source>
        <dbReference type="ARBA" id="ARBA00022833"/>
    </source>
</evidence>
<dbReference type="GO" id="GO:0006281">
    <property type="term" value="P:DNA repair"/>
    <property type="evidence" value="ECO:0007669"/>
    <property type="project" value="UniProtKB-UniRule"/>
</dbReference>
<evidence type="ECO:0000313" key="9">
    <source>
        <dbReference type="EMBL" id="AFQ04057.1"/>
    </source>
</evidence>
<dbReference type="PROSITE" id="PS00730">
    <property type="entry name" value="AP_NUCLEASE_F2_2"/>
    <property type="match status" value="1"/>
</dbReference>
<dbReference type="GO" id="GO:0008833">
    <property type="term" value="F:deoxyribonuclease IV (phage-T4-induced) activity"/>
    <property type="evidence" value="ECO:0007669"/>
    <property type="project" value="UniProtKB-UniRule"/>
</dbReference>
<dbReference type="SMR" id="A0ABC7ZIS2"/>
<evidence type="ECO:0000256" key="7">
    <source>
        <dbReference type="HAMAP-Rule" id="MF_00152"/>
    </source>
</evidence>
<proteinExistence type="inferred from homology"/>
<dbReference type="InterPro" id="IPR001719">
    <property type="entry name" value="AP_endonuc_2"/>
</dbReference>
<dbReference type="FunFam" id="3.20.20.150:FF:000001">
    <property type="entry name" value="Probable endonuclease 4"/>
    <property type="match status" value="1"/>
</dbReference>
<reference evidence="9 10" key="1">
    <citation type="journal article" date="2012" name="J. Bacteriol.">
        <title>Draft Genome Sequences of Four Axenic Mycoplasma genitalium Strains Isolated from Denmark, Japan, and Australia.</title>
        <authorList>
            <person name="McGowin C.L."/>
            <person name="Ma L."/>
            <person name="Jensen J.S."/>
            <person name="Mancuso M.M."/>
            <person name="Hamasuna R."/>
            <person name="Adegboye D."/>
            <person name="Martin D.H."/>
        </authorList>
    </citation>
    <scope>NUCLEOTIDE SEQUENCE [LARGE SCALE GENOMIC DNA]</scope>
    <source>
        <strain evidence="9 10">M6320</strain>
    </source>
</reference>
<feature type="domain" description="Xylose isomerase-like TIM barrel" evidence="8">
    <location>
        <begin position="25"/>
        <end position="281"/>
    </location>
</feature>
<dbReference type="PANTHER" id="PTHR21445:SF0">
    <property type="entry name" value="APURINIC-APYRIMIDINIC ENDONUCLEASE"/>
    <property type="match status" value="1"/>
</dbReference>
<protein>
    <recommendedName>
        <fullName evidence="7">Probable endonuclease 4</fullName>
        <ecNumber evidence="7">3.1.21.2</ecNumber>
    </recommendedName>
    <alternativeName>
        <fullName evidence="7">Endodeoxyribonuclease IV</fullName>
    </alternativeName>
    <alternativeName>
        <fullName evidence="7">Endonuclease IV</fullName>
    </alternativeName>
</protein>
<feature type="binding site" evidence="7">
    <location>
        <position position="184"/>
    </location>
    <ligand>
        <name>Zn(2+)</name>
        <dbReference type="ChEBI" id="CHEBI:29105"/>
        <label>3</label>
    </ligand>
</feature>
<dbReference type="Gene3D" id="3.20.20.150">
    <property type="entry name" value="Divalent-metal-dependent TIM barrel enzymes"/>
    <property type="match status" value="1"/>
</dbReference>
<keyword evidence="3 7" id="KW-0227">DNA damage</keyword>
<dbReference type="NCBIfam" id="TIGR00587">
    <property type="entry name" value="nfo"/>
    <property type="match status" value="1"/>
</dbReference>
<dbReference type="SMART" id="SM00518">
    <property type="entry name" value="AP2Ec"/>
    <property type="match status" value="1"/>
</dbReference>
<comment type="catalytic activity">
    <reaction evidence="7">
        <text>Endonucleolytic cleavage to 5'-phosphooligonucleotide end-products.</text>
        <dbReference type="EC" id="3.1.21.2"/>
    </reaction>
</comment>
<gene>
    <name evidence="7" type="primary">nfo</name>
    <name evidence="9" type="ORF">CM1_01400</name>
</gene>
<feature type="binding site" evidence="7">
    <location>
        <position position="112"/>
    </location>
    <ligand>
        <name>Zn(2+)</name>
        <dbReference type="ChEBI" id="CHEBI:29105"/>
        <label>1</label>
    </ligand>
</feature>
<feature type="binding site" evidence="7">
    <location>
        <position position="147"/>
    </location>
    <ligand>
        <name>Zn(2+)</name>
        <dbReference type="ChEBI" id="CHEBI:29105"/>
        <label>1</label>
    </ligand>
</feature>
<feature type="binding site" evidence="7">
    <location>
        <position position="230"/>
    </location>
    <ligand>
        <name>Zn(2+)</name>
        <dbReference type="ChEBI" id="CHEBI:29105"/>
        <label>3</label>
    </ligand>
</feature>
<dbReference type="RefSeq" id="WP_009885772.1">
    <property type="nucleotide sequence ID" value="NC_018497.1"/>
</dbReference>
<dbReference type="InterPro" id="IPR013022">
    <property type="entry name" value="Xyl_isomerase-like_TIM-brl"/>
</dbReference>
<keyword evidence="4 7" id="KW-0378">Hydrolase</keyword>
<dbReference type="CDD" id="cd00019">
    <property type="entry name" value="AP2Ec"/>
    <property type="match status" value="1"/>
</dbReference>
<feature type="binding site" evidence="7">
    <location>
        <position position="260"/>
    </location>
    <ligand>
        <name>Zn(2+)</name>
        <dbReference type="ChEBI" id="CHEBI:29105"/>
        <label>2</label>
    </ligand>
</feature>
<dbReference type="PROSITE" id="PS00731">
    <property type="entry name" value="AP_NUCLEASE_F2_3"/>
    <property type="match status" value="1"/>
</dbReference>
<evidence type="ECO:0000313" key="10">
    <source>
        <dbReference type="Proteomes" id="UP000005254"/>
    </source>
</evidence>
<evidence type="ECO:0000256" key="1">
    <source>
        <dbReference type="ARBA" id="ARBA00005340"/>
    </source>
</evidence>
<dbReference type="PROSITE" id="PS00729">
    <property type="entry name" value="AP_NUCLEASE_F2_1"/>
    <property type="match status" value="1"/>
</dbReference>
<feature type="binding site" evidence="7">
    <location>
        <position position="147"/>
    </location>
    <ligand>
        <name>Zn(2+)</name>
        <dbReference type="ChEBI" id="CHEBI:29105"/>
        <label>2</label>
    </ligand>
</feature>
<dbReference type="Pfam" id="PF01261">
    <property type="entry name" value="AP_endonuc_2"/>
    <property type="match status" value="1"/>
</dbReference>
<evidence type="ECO:0000256" key="3">
    <source>
        <dbReference type="ARBA" id="ARBA00022763"/>
    </source>
</evidence>
<comment type="cofactor">
    <cofactor evidence="7">
        <name>Zn(2+)</name>
        <dbReference type="ChEBI" id="CHEBI:29105"/>
    </cofactor>
    <text evidence="7">Binds 3 Zn(2+) ions.</text>
</comment>
<keyword evidence="6 7" id="KW-0234">DNA repair</keyword>